<dbReference type="AlphaFoldDB" id="A0A0L6UXF7"/>
<name>A0A0L6UXF7_9BASI</name>
<comment type="caution">
    <text evidence="1">The sequence shown here is derived from an EMBL/GenBank/DDBJ whole genome shotgun (WGS) entry which is preliminary data.</text>
</comment>
<dbReference type="EMBL" id="LAVV01008401">
    <property type="protein sequence ID" value="KNZ52892.1"/>
    <property type="molecule type" value="Genomic_DNA"/>
</dbReference>
<sequence length="190" mass="22075">MRRSERAGEWSERRDDSILQNHTNQAGDFKALHINPTHSSNNLLQTRIIHCWFIGRKNSLKLGQHSPQHILVYNSQWIFRYQGHFQEGSLKNSLDLALHTIQPACRLNKIHINKMITMQGPLHVQTFTLEKIQKPCPTQLPSTPFHNVPLNLPINFYCSKYLSTLSEQEKRLLSIRPEINFSKLLSISKT</sequence>
<accession>A0A0L6UXF7</accession>
<organism evidence="1 2">
    <name type="scientific">Puccinia sorghi</name>
    <dbReference type="NCBI Taxonomy" id="27349"/>
    <lineage>
        <taxon>Eukaryota</taxon>
        <taxon>Fungi</taxon>
        <taxon>Dikarya</taxon>
        <taxon>Basidiomycota</taxon>
        <taxon>Pucciniomycotina</taxon>
        <taxon>Pucciniomycetes</taxon>
        <taxon>Pucciniales</taxon>
        <taxon>Pucciniaceae</taxon>
        <taxon>Puccinia</taxon>
    </lineage>
</organism>
<dbReference type="Proteomes" id="UP000037035">
    <property type="component" value="Unassembled WGS sequence"/>
</dbReference>
<dbReference type="OrthoDB" id="2506572at2759"/>
<gene>
    <name evidence="1" type="ORF">VP01_3409g1</name>
</gene>
<keyword evidence="2" id="KW-1185">Reference proteome</keyword>
<evidence type="ECO:0000313" key="1">
    <source>
        <dbReference type="EMBL" id="KNZ52892.1"/>
    </source>
</evidence>
<reference evidence="1 2" key="1">
    <citation type="submission" date="2015-08" db="EMBL/GenBank/DDBJ databases">
        <title>Next Generation Sequencing and Analysis of the Genome of Puccinia sorghi L Schw, the Causal Agent of Maize Common Rust.</title>
        <authorList>
            <person name="Rochi L."/>
            <person name="Burguener G."/>
            <person name="Darino M."/>
            <person name="Turjanski A."/>
            <person name="Kreff E."/>
            <person name="Dieguez M.J."/>
            <person name="Sacco F."/>
        </authorList>
    </citation>
    <scope>NUCLEOTIDE SEQUENCE [LARGE SCALE GENOMIC DNA]</scope>
    <source>
        <strain evidence="1 2">RO10H11247</strain>
    </source>
</reference>
<dbReference type="VEuPathDB" id="FungiDB:VP01_3409g1"/>
<protein>
    <submittedName>
        <fullName evidence="1">Uncharacterized protein</fullName>
    </submittedName>
</protein>
<proteinExistence type="predicted"/>
<evidence type="ECO:0000313" key="2">
    <source>
        <dbReference type="Proteomes" id="UP000037035"/>
    </source>
</evidence>